<dbReference type="GO" id="GO:0016874">
    <property type="term" value="F:ligase activity"/>
    <property type="evidence" value="ECO:0007669"/>
    <property type="project" value="UniProtKB-KW"/>
</dbReference>
<evidence type="ECO:0000313" key="2">
    <source>
        <dbReference type="EMBL" id="GEX67660.1"/>
    </source>
</evidence>
<dbReference type="PANTHER" id="PTHR10782">
    <property type="entry name" value="ZINC FINGER MIZ DOMAIN-CONTAINING PROTEIN"/>
    <property type="match status" value="1"/>
</dbReference>
<protein>
    <submittedName>
        <fullName evidence="2">E4 SUMO-protein ligase PIAL2 isoform X1</fullName>
    </submittedName>
</protein>
<dbReference type="InterPro" id="IPR013083">
    <property type="entry name" value="Znf_RING/FYVE/PHD"/>
</dbReference>
<dbReference type="GO" id="GO:0061665">
    <property type="term" value="F:SUMO ligase activity"/>
    <property type="evidence" value="ECO:0007669"/>
    <property type="project" value="TreeGrafter"/>
</dbReference>
<comment type="caution">
    <text evidence="2">The sequence shown here is derived from an EMBL/GenBank/DDBJ whole genome shotgun (WGS) entry which is preliminary data.</text>
</comment>
<dbReference type="GO" id="GO:0000785">
    <property type="term" value="C:chromatin"/>
    <property type="evidence" value="ECO:0007669"/>
    <property type="project" value="TreeGrafter"/>
</dbReference>
<feature type="non-terminal residue" evidence="2">
    <location>
        <position position="1"/>
    </location>
</feature>
<evidence type="ECO:0000256" key="1">
    <source>
        <dbReference type="SAM" id="MobiDB-lite"/>
    </source>
</evidence>
<name>A0A699HFG4_TANCI</name>
<feature type="region of interest" description="Disordered" evidence="1">
    <location>
        <begin position="161"/>
        <end position="200"/>
    </location>
</feature>
<reference evidence="2" key="1">
    <citation type="journal article" date="2019" name="Sci. Rep.">
        <title>Draft genome of Tanacetum cinerariifolium, the natural source of mosquito coil.</title>
        <authorList>
            <person name="Yamashiro T."/>
            <person name="Shiraishi A."/>
            <person name="Satake H."/>
            <person name="Nakayama K."/>
        </authorList>
    </citation>
    <scope>NUCLEOTIDE SEQUENCE</scope>
</reference>
<accession>A0A699HFG4</accession>
<feature type="compositionally biased region" description="Polar residues" evidence="1">
    <location>
        <begin position="188"/>
        <end position="200"/>
    </location>
</feature>
<feature type="compositionally biased region" description="Polar residues" evidence="1">
    <location>
        <begin position="329"/>
        <end position="347"/>
    </location>
</feature>
<gene>
    <name evidence="2" type="ORF">Tci_339635</name>
</gene>
<keyword evidence="2" id="KW-0436">Ligase</keyword>
<feature type="region of interest" description="Disordered" evidence="1">
    <location>
        <begin position="329"/>
        <end position="356"/>
    </location>
</feature>
<dbReference type="Gene3D" id="3.30.40.10">
    <property type="entry name" value="Zinc/RING finger domain, C3HC4 (zinc finger)"/>
    <property type="match status" value="1"/>
</dbReference>
<feature type="compositionally biased region" description="Polar residues" evidence="1">
    <location>
        <begin position="161"/>
        <end position="177"/>
    </location>
</feature>
<organism evidence="2">
    <name type="scientific">Tanacetum cinerariifolium</name>
    <name type="common">Dalmatian daisy</name>
    <name type="synonym">Chrysanthemum cinerariifolium</name>
    <dbReference type="NCBI Taxonomy" id="118510"/>
    <lineage>
        <taxon>Eukaryota</taxon>
        <taxon>Viridiplantae</taxon>
        <taxon>Streptophyta</taxon>
        <taxon>Embryophyta</taxon>
        <taxon>Tracheophyta</taxon>
        <taxon>Spermatophyta</taxon>
        <taxon>Magnoliopsida</taxon>
        <taxon>eudicotyledons</taxon>
        <taxon>Gunneridae</taxon>
        <taxon>Pentapetalae</taxon>
        <taxon>asterids</taxon>
        <taxon>campanulids</taxon>
        <taxon>Asterales</taxon>
        <taxon>Asteraceae</taxon>
        <taxon>Asteroideae</taxon>
        <taxon>Anthemideae</taxon>
        <taxon>Anthemidinae</taxon>
        <taxon>Tanacetum</taxon>
    </lineage>
</organism>
<dbReference type="EMBL" id="BKCJ010122934">
    <property type="protein sequence ID" value="GEX67660.1"/>
    <property type="molecule type" value="Genomic_DNA"/>
</dbReference>
<dbReference type="GO" id="GO:0016925">
    <property type="term" value="P:protein sumoylation"/>
    <property type="evidence" value="ECO:0007669"/>
    <property type="project" value="TreeGrafter"/>
</dbReference>
<sequence>FFFPSLFTDGDVIQISSWISLNCPIRPTWKCPICSKPVCNQDLRIDQDVVKILNEAPENISDVIISTDGSCGSPVTASAEPPCISSRSTVTTPAVFSSPFFRDPRLPPLVMVKQTEPLKHTLAQVQLSNLKLRKRHEQQHYNAPVQSQVNVDKTAHAQSTTFDKQLQVPPSATNSPPFKQPERRGEQQHYTTDRGQSQVNVGTTANAQSKTMFPPSATSSQHPIALPFEYYSRKGQQTHYTDSEQSQVSIDRTKQAQNTTMFKPDATSSPHSIGLAVALAFEHLKRGDGQRHYIPPGQPQPEVGTTKLAPSIARPFKFRRVDELHYSTGQYPANSSANKQAQDTTMLTPVRLPPSGQVDVQLRKGERAPTGPATKTPSLDSHLITPRTSMLGQDVHQHYTTPRLSKVNVGKTKQVQSTTMLPPVAVSS</sequence>
<proteinExistence type="predicted"/>
<dbReference type="AlphaFoldDB" id="A0A699HFG4"/>
<dbReference type="PANTHER" id="PTHR10782:SF82">
    <property type="entry name" value="ZINC FINGER, MIZ-TYPE, ZINC FINGER, RING_FYVE_PHD-TYPE, E3 SUMO PROTEIN LIGASE-RELATED"/>
    <property type="match status" value="1"/>
</dbReference>